<dbReference type="NCBIfam" id="TIGR01733">
    <property type="entry name" value="AA-adenyl-dom"/>
    <property type="match status" value="1"/>
</dbReference>
<feature type="non-terminal residue" evidence="2">
    <location>
        <position position="1"/>
    </location>
</feature>
<gene>
    <name evidence="2" type="ORF">ADL29_04215</name>
</gene>
<dbReference type="PROSITE" id="PS00455">
    <property type="entry name" value="AMP_BINDING"/>
    <property type="match status" value="1"/>
</dbReference>
<dbReference type="PANTHER" id="PTHR45527:SF1">
    <property type="entry name" value="FATTY ACID SYNTHASE"/>
    <property type="match status" value="1"/>
</dbReference>
<evidence type="ECO:0000259" key="1">
    <source>
        <dbReference type="Pfam" id="PF00501"/>
    </source>
</evidence>
<accession>A0A0N0XZD3</accession>
<dbReference type="SUPFAM" id="SSF56801">
    <property type="entry name" value="Acetyl-CoA synthetase-like"/>
    <property type="match status" value="1"/>
</dbReference>
<dbReference type="Pfam" id="PF00501">
    <property type="entry name" value="AMP-binding"/>
    <property type="match status" value="1"/>
</dbReference>
<dbReference type="Gene3D" id="3.30.300.30">
    <property type="match status" value="1"/>
</dbReference>
<comment type="caution">
    <text evidence="2">The sequence shown here is derived from an EMBL/GenBank/DDBJ whole genome shotgun (WGS) entry which is preliminary data.</text>
</comment>
<protein>
    <recommendedName>
        <fullName evidence="1">AMP-dependent synthetase/ligase domain-containing protein</fullName>
    </recommendedName>
</protein>
<dbReference type="GO" id="GO:0044550">
    <property type="term" value="P:secondary metabolite biosynthetic process"/>
    <property type="evidence" value="ECO:0007669"/>
    <property type="project" value="TreeGrafter"/>
</dbReference>
<dbReference type="GO" id="GO:0043041">
    <property type="term" value="P:amino acid activation for nonribosomal peptide biosynthetic process"/>
    <property type="evidence" value="ECO:0007669"/>
    <property type="project" value="TreeGrafter"/>
</dbReference>
<dbReference type="FunFam" id="3.40.50.12780:FF:000012">
    <property type="entry name" value="Non-ribosomal peptide synthetase"/>
    <property type="match status" value="1"/>
</dbReference>
<feature type="domain" description="AMP-dependent synthetase/ligase" evidence="1">
    <location>
        <begin position="10"/>
        <end position="348"/>
    </location>
</feature>
<proteinExistence type="predicted"/>
<keyword evidence="3" id="KW-1185">Reference proteome</keyword>
<dbReference type="EMBL" id="LGKG01000012">
    <property type="protein sequence ID" value="KPC66446.1"/>
    <property type="molecule type" value="Genomic_DNA"/>
</dbReference>
<evidence type="ECO:0000313" key="2">
    <source>
        <dbReference type="EMBL" id="KPC66446.1"/>
    </source>
</evidence>
<dbReference type="InterPro" id="IPR042099">
    <property type="entry name" value="ANL_N_sf"/>
</dbReference>
<dbReference type="AlphaFoldDB" id="A0A0N0XZD3"/>
<dbReference type="GO" id="GO:0031177">
    <property type="term" value="F:phosphopantetheine binding"/>
    <property type="evidence" value="ECO:0007669"/>
    <property type="project" value="TreeGrafter"/>
</dbReference>
<dbReference type="InterPro" id="IPR000873">
    <property type="entry name" value="AMP-dep_synth/lig_dom"/>
</dbReference>
<name>A0A0N0XZD3_9ACTN</name>
<dbReference type="PANTHER" id="PTHR45527">
    <property type="entry name" value="NONRIBOSOMAL PEPTIDE SYNTHETASE"/>
    <property type="match status" value="1"/>
</dbReference>
<dbReference type="Proteomes" id="UP000037982">
    <property type="component" value="Unassembled WGS sequence"/>
</dbReference>
<sequence>PGRFGVWVGLQPDAVAVDGLSYREVGARSDRLARVLAETGVRTGDRVGVCLERGPDLVVALLAVLKAGAAYVPLDPHYPRERLEFIASDTGLQVALAETDPQGPCTELGLKVVTMDAAPHQPERELPAIDADQAAYVIHTSGSTGRPKGVVVTHRNVGALIDATRGEFNLGPHDVWTLFHSFAFDFSVWEIFGCLLTGGRLIVVPYWTARDPEEFHTLLTREAVTVLNQTPTAFSQLLTAQAFTRTDLAVRLLIFGGESLDTALLLPWFDRYPATRCRPVNMYGITETTVHCTWRTLTRHDALHPTRSVGRPLPGWHLHVLDEHGHPTPTGVPGEIHISGAGVTRGYHNRPELTTQRFLPHTTHHTRLYRTGDRGRFLTNGELEHLGRLDDQVKIRGHRIELGEIRTVLLEDPDIHAAAVVVHHPNTPTARLDAYIVTTHPHTNTHHITQRLTQRLPHHLQPATLTT</sequence>
<dbReference type="InterPro" id="IPR020845">
    <property type="entry name" value="AMP-binding_CS"/>
</dbReference>
<dbReference type="Gene3D" id="3.40.50.12780">
    <property type="entry name" value="N-terminal domain of ligase-like"/>
    <property type="match status" value="1"/>
</dbReference>
<reference evidence="3" key="1">
    <citation type="submission" date="2015-07" db="EMBL/GenBank/DDBJ databases">
        <authorList>
            <person name="Ju K.-S."/>
            <person name="Doroghazi J.R."/>
            <person name="Metcalf W.W."/>
        </authorList>
    </citation>
    <scope>NUCLEOTIDE SEQUENCE [LARGE SCALE GENOMIC DNA]</scope>
    <source>
        <strain evidence="3">NRRL ISP-5002</strain>
    </source>
</reference>
<dbReference type="PATRIC" id="fig|66876.3.peg.931"/>
<feature type="non-terminal residue" evidence="2">
    <location>
        <position position="467"/>
    </location>
</feature>
<dbReference type="GO" id="GO:0005737">
    <property type="term" value="C:cytoplasm"/>
    <property type="evidence" value="ECO:0007669"/>
    <property type="project" value="TreeGrafter"/>
</dbReference>
<evidence type="ECO:0000313" key="3">
    <source>
        <dbReference type="Proteomes" id="UP000037982"/>
    </source>
</evidence>
<organism evidence="2 3">
    <name type="scientific">Streptomyces chattanoogensis</name>
    <dbReference type="NCBI Taxonomy" id="66876"/>
    <lineage>
        <taxon>Bacteria</taxon>
        <taxon>Bacillati</taxon>
        <taxon>Actinomycetota</taxon>
        <taxon>Actinomycetes</taxon>
        <taxon>Kitasatosporales</taxon>
        <taxon>Streptomycetaceae</taxon>
        <taxon>Streptomyces</taxon>
    </lineage>
</organism>
<dbReference type="InterPro" id="IPR045851">
    <property type="entry name" value="AMP-bd_C_sf"/>
</dbReference>
<dbReference type="InterPro" id="IPR010071">
    <property type="entry name" value="AA_adenyl_dom"/>
</dbReference>
<dbReference type="FunFam" id="3.40.50.980:FF:000001">
    <property type="entry name" value="Non-ribosomal peptide synthetase"/>
    <property type="match status" value="1"/>
</dbReference>